<dbReference type="PANTHER" id="PTHR24276:SF98">
    <property type="entry name" value="FI18310P1-RELATED"/>
    <property type="match status" value="1"/>
</dbReference>
<keyword evidence="9" id="KW-1015">Disulfide bond</keyword>
<keyword evidence="3" id="KW-0964">Secreted</keyword>
<dbReference type="InterPro" id="IPR018114">
    <property type="entry name" value="TRYPSIN_HIS"/>
</dbReference>
<organism evidence="13 14">
    <name type="scientific">Drosophila guanche</name>
    <name type="common">Fruit fly</name>
    <dbReference type="NCBI Taxonomy" id="7266"/>
    <lineage>
        <taxon>Eukaryota</taxon>
        <taxon>Metazoa</taxon>
        <taxon>Ecdysozoa</taxon>
        <taxon>Arthropoda</taxon>
        <taxon>Hexapoda</taxon>
        <taxon>Insecta</taxon>
        <taxon>Pterygota</taxon>
        <taxon>Neoptera</taxon>
        <taxon>Endopterygota</taxon>
        <taxon>Diptera</taxon>
        <taxon>Brachycera</taxon>
        <taxon>Muscomorpha</taxon>
        <taxon>Ephydroidea</taxon>
        <taxon>Drosophilidae</taxon>
        <taxon>Drosophila</taxon>
        <taxon>Sophophora</taxon>
    </lineage>
</organism>
<dbReference type="PANTHER" id="PTHR24276">
    <property type="entry name" value="POLYSERASE-RELATED"/>
    <property type="match status" value="1"/>
</dbReference>
<feature type="signal peptide" evidence="11">
    <location>
        <begin position="1"/>
        <end position="28"/>
    </location>
</feature>
<dbReference type="FunFam" id="2.40.10.10:FF:000047">
    <property type="entry name" value="Trypsin eta"/>
    <property type="match status" value="1"/>
</dbReference>
<evidence type="ECO:0000256" key="10">
    <source>
        <dbReference type="RuleBase" id="RU363034"/>
    </source>
</evidence>
<dbReference type="CDD" id="cd00190">
    <property type="entry name" value="Tryp_SPc"/>
    <property type="match status" value="1"/>
</dbReference>
<comment type="similarity">
    <text evidence="2">Belongs to the peptidase S1 family.</text>
</comment>
<dbReference type="Proteomes" id="UP000268350">
    <property type="component" value="Unassembled WGS sequence"/>
</dbReference>
<dbReference type="Gene3D" id="2.40.10.10">
    <property type="entry name" value="Trypsin-like serine proteases"/>
    <property type="match status" value="1"/>
</dbReference>
<gene>
    <name evidence="13" type="ORF">DGUA_6G006154</name>
</gene>
<evidence type="ECO:0000259" key="12">
    <source>
        <dbReference type="PROSITE" id="PS50240"/>
    </source>
</evidence>
<comment type="subcellular location">
    <subcellularLocation>
        <location evidence="1">Secreted</location>
    </subcellularLocation>
</comment>
<keyword evidence="14" id="KW-1185">Reference proteome</keyword>
<accession>A0A3B0K827</accession>
<dbReference type="PROSITE" id="PS50240">
    <property type="entry name" value="TRYPSIN_DOM"/>
    <property type="match status" value="1"/>
</dbReference>
<dbReference type="PRINTS" id="PR00722">
    <property type="entry name" value="CHYMOTRYPSIN"/>
</dbReference>
<dbReference type="GO" id="GO:0016485">
    <property type="term" value="P:protein processing"/>
    <property type="evidence" value="ECO:0007669"/>
    <property type="project" value="UniProtKB-ARBA"/>
</dbReference>
<name>A0A3B0K827_DROGU</name>
<evidence type="ECO:0000256" key="5">
    <source>
        <dbReference type="ARBA" id="ARBA00022729"/>
    </source>
</evidence>
<feature type="domain" description="Peptidase S1" evidence="12">
    <location>
        <begin position="35"/>
        <end position="267"/>
    </location>
</feature>
<dbReference type="EMBL" id="OUUW01000005">
    <property type="protein sequence ID" value="SPP81161.1"/>
    <property type="molecule type" value="Genomic_DNA"/>
</dbReference>
<dbReference type="PROSITE" id="PS00134">
    <property type="entry name" value="TRYPSIN_HIS"/>
    <property type="match status" value="1"/>
</dbReference>
<evidence type="ECO:0000256" key="7">
    <source>
        <dbReference type="ARBA" id="ARBA00022825"/>
    </source>
</evidence>
<dbReference type="SUPFAM" id="SSF50494">
    <property type="entry name" value="Trypsin-like serine proteases"/>
    <property type="match status" value="1"/>
</dbReference>
<keyword evidence="5 11" id="KW-0732">Signal</keyword>
<dbReference type="OrthoDB" id="10051896at2759"/>
<protein>
    <submittedName>
        <fullName evidence="13">Blast:Trypsin</fullName>
    </submittedName>
</protein>
<dbReference type="GO" id="GO:0005576">
    <property type="term" value="C:extracellular region"/>
    <property type="evidence" value="ECO:0007669"/>
    <property type="project" value="UniProtKB-SubCell"/>
</dbReference>
<evidence type="ECO:0000256" key="8">
    <source>
        <dbReference type="ARBA" id="ARBA00023145"/>
    </source>
</evidence>
<keyword evidence="8" id="KW-0865">Zymogen</keyword>
<dbReference type="STRING" id="7266.A0A3B0K827"/>
<sequence length="270" mass="28578">MFCSKMLSHKDLSLAALVLLAIVGLGQAAPPNGRVVNGTDSSIEAYPFVISLRGPTGSHSCGGSIVSQQFVMTAAHCTDGRTANQLSVQYGVTKINSAGPHVVGVKKIIQHELYNPYNNYANDISLLMVQVPFVFDFITVAPVKLPALAFATPQTDNGGEGVLIGWGLNATGGTIQTTLQEVDLKVYSDEECTTRHKGATDPRYHICGGVDEGGMGQCSGDSGGPLLYGGQQVGIVSWSIKPCTVAPFPGVYCKVSQYIDWIKKSQIILA</sequence>
<dbReference type="OMA" id="CTERHGG"/>
<dbReference type="InterPro" id="IPR050430">
    <property type="entry name" value="Peptidase_S1"/>
</dbReference>
<dbReference type="Pfam" id="PF00089">
    <property type="entry name" value="Trypsin"/>
    <property type="match status" value="1"/>
</dbReference>
<reference evidence="14" key="1">
    <citation type="submission" date="2018-01" db="EMBL/GenBank/DDBJ databases">
        <authorList>
            <person name="Alioto T."/>
            <person name="Alioto T."/>
        </authorList>
    </citation>
    <scope>NUCLEOTIDE SEQUENCE [LARGE SCALE GENOMIC DNA]</scope>
</reference>
<keyword evidence="7 10" id="KW-0720">Serine protease</keyword>
<evidence type="ECO:0000256" key="3">
    <source>
        <dbReference type="ARBA" id="ARBA00022525"/>
    </source>
</evidence>
<evidence type="ECO:0000313" key="14">
    <source>
        <dbReference type="Proteomes" id="UP000268350"/>
    </source>
</evidence>
<proteinExistence type="inferred from homology"/>
<evidence type="ECO:0000313" key="13">
    <source>
        <dbReference type="EMBL" id="SPP81161.1"/>
    </source>
</evidence>
<evidence type="ECO:0000256" key="4">
    <source>
        <dbReference type="ARBA" id="ARBA00022670"/>
    </source>
</evidence>
<evidence type="ECO:0000256" key="2">
    <source>
        <dbReference type="ARBA" id="ARBA00007664"/>
    </source>
</evidence>
<dbReference type="InterPro" id="IPR043504">
    <property type="entry name" value="Peptidase_S1_PA_chymotrypsin"/>
</dbReference>
<dbReference type="SMART" id="SM00020">
    <property type="entry name" value="Tryp_SPc"/>
    <property type="match status" value="1"/>
</dbReference>
<evidence type="ECO:0000256" key="1">
    <source>
        <dbReference type="ARBA" id="ARBA00004613"/>
    </source>
</evidence>
<dbReference type="InterPro" id="IPR001314">
    <property type="entry name" value="Peptidase_S1A"/>
</dbReference>
<dbReference type="InterPro" id="IPR001254">
    <property type="entry name" value="Trypsin_dom"/>
</dbReference>
<dbReference type="GO" id="GO:0004252">
    <property type="term" value="F:serine-type endopeptidase activity"/>
    <property type="evidence" value="ECO:0007669"/>
    <property type="project" value="InterPro"/>
</dbReference>
<keyword evidence="6 10" id="KW-0378">Hydrolase</keyword>
<feature type="chain" id="PRO_5017252409" evidence="11">
    <location>
        <begin position="29"/>
        <end position="270"/>
    </location>
</feature>
<evidence type="ECO:0000256" key="11">
    <source>
        <dbReference type="SAM" id="SignalP"/>
    </source>
</evidence>
<dbReference type="AlphaFoldDB" id="A0A3B0K827"/>
<dbReference type="PROSITE" id="PS00135">
    <property type="entry name" value="TRYPSIN_SER"/>
    <property type="match status" value="1"/>
</dbReference>
<dbReference type="InterPro" id="IPR009003">
    <property type="entry name" value="Peptidase_S1_PA"/>
</dbReference>
<keyword evidence="4 10" id="KW-0645">Protease</keyword>
<evidence type="ECO:0000256" key="9">
    <source>
        <dbReference type="ARBA" id="ARBA00023157"/>
    </source>
</evidence>
<dbReference type="InterPro" id="IPR033116">
    <property type="entry name" value="TRYPSIN_SER"/>
</dbReference>
<evidence type="ECO:0000256" key="6">
    <source>
        <dbReference type="ARBA" id="ARBA00022801"/>
    </source>
</evidence>